<evidence type="ECO:0000256" key="6">
    <source>
        <dbReference type="SAM" id="Phobius"/>
    </source>
</evidence>
<dbReference type="EMBL" id="BMOO01000014">
    <property type="protein sequence ID" value="GGM76915.1"/>
    <property type="molecule type" value="Genomic_DNA"/>
</dbReference>
<feature type="transmembrane region" description="Helical" evidence="6">
    <location>
        <begin position="135"/>
        <end position="156"/>
    </location>
</feature>
<dbReference type="PANTHER" id="PTHR31645">
    <property type="entry name" value="OLIGOPEPTIDE TRANSPORTER YGL114W-RELATED"/>
    <property type="match status" value="1"/>
</dbReference>
<dbReference type="InterPro" id="IPR045035">
    <property type="entry name" value="YSL-like"/>
</dbReference>
<feature type="transmembrane region" description="Helical" evidence="6">
    <location>
        <begin position="371"/>
        <end position="388"/>
    </location>
</feature>
<keyword evidence="5 6" id="KW-0472">Membrane</keyword>
<keyword evidence="2" id="KW-0813">Transport</keyword>
<reference evidence="7" key="2">
    <citation type="submission" date="2020-09" db="EMBL/GenBank/DDBJ databases">
        <authorList>
            <person name="Sun Q."/>
            <person name="Ohkuma M."/>
        </authorList>
    </citation>
    <scope>NUCLEOTIDE SEQUENCE</scope>
    <source>
        <strain evidence="7">JCM 16108</strain>
    </source>
</reference>
<name>A0A830G608_9EURY</name>
<dbReference type="AlphaFoldDB" id="A0A830G608"/>
<gene>
    <name evidence="7" type="ORF">GCM10009017_28320</name>
</gene>
<proteinExistence type="predicted"/>
<dbReference type="Pfam" id="PF03169">
    <property type="entry name" value="OPT"/>
    <property type="match status" value="1"/>
</dbReference>
<evidence type="ECO:0000256" key="4">
    <source>
        <dbReference type="ARBA" id="ARBA00022989"/>
    </source>
</evidence>
<evidence type="ECO:0000256" key="3">
    <source>
        <dbReference type="ARBA" id="ARBA00022692"/>
    </source>
</evidence>
<feature type="transmembrane region" description="Helical" evidence="6">
    <location>
        <begin position="290"/>
        <end position="309"/>
    </location>
</feature>
<dbReference type="InterPro" id="IPR004813">
    <property type="entry name" value="OPT"/>
</dbReference>
<feature type="transmembrane region" description="Helical" evidence="6">
    <location>
        <begin position="78"/>
        <end position="97"/>
    </location>
</feature>
<dbReference type="GO" id="GO:0035673">
    <property type="term" value="F:oligopeptide transmembrane transporter activity"/>
    <property type="evidence" value="ECO:0007669"/>
    <property type="project" value="InterPro"/>
</dbReference>
<reference evidence="7" key="1">
    <citation type="journal article" date="2014" name="Int. J. Syst. Evol. Microbiol.">
        <title>Complete genome sequence of Corynebacterium casei LMG S-19264T (=DSM 44701T), isolated from a smear-ripened cheese.</title>
        <authorList>
            <consortium name="US DOE Joint Genome Institute (JGI-PGF)"/>
            <person name="Walter F."/>
            <person name="Albersmeier A."/>
            <person name="Kalinowski J."/>
            <person name="Ruckert C."/>
        </authorList>
    </citation>
    <scope>NUCLEOTIDE SEQUENCE</scope>
    <source>
        <strain evidence="7">JCM 16108</strain>
    </source>
</reference>
<keyword evidence="4 6" id="KW-1133">Transmembrane helix</keyword>
<feature type="transmembrane region" description="Helical" evidence="6">
    <location>
        <begin position="54"/>
        <end position="72"/>
    </location>
</feature>
<dbReference type="PANTHER" id="PTHR31645:SF0">
    <property type="entry name" value="OLIGOPEPTIDE TRANSPORTER YGL114W-RELATED"/>
    <property type="match status" value="1"/>
</dbReference>
<protein>
    <submittedName>
        <fullName evidence="7">Oligopeptide transporter, OPT family</fullName>
    </submittedName>
</protein>
<evidence type="ECO:0000313" key="7">
    <source>
        <dbReference type="EMBL" id="GGM76915.1"/>
    </source>
</evidence>
<feature type="transmembrane region" description="Helical" evidence="6">
    <location>
        <begin position="533"/>
        <end position="555"/>
    </location>
</feature>
<feature type="transmembrane region" description="Helical" evidence="6">
    <location>
        <begin position="463"/>
        <end position="483"/>
    </location>
</feature>
<dbReference type="Proteomes" id="UP000614609">
    <property type="component" value="Unassembled WGS sequence"/>
</dbReference>
<feature type="transmembrane region" description="Helical" evidence="6">
    <location>
        <begin position="237"/>
        <end position="255"/>
    </location>
</feature>
<feature type="transmembrane region" description="Helical" evidence="6">
    <location>
        <begin position="315"/>
        <end position="340"/>
    </location>
</feature>
<dbReference type="GO" id="GO:0016020">
    <property type="term" value="C:membrane"/>
    <property type="evidence" value="ECO:0007669"/>
    <property type="project" value="UniProtKB-SubCell"/>
</dbReference>
<comment type="caution">
    <text evidence="7">The sequence shown here is derived from an EMBL/GenBank/DDBJ whole genome shotgun (WGS) entry which is preliminary data.</text>
</comment>
<evidence type="ECO:0000256" key="2">
    <source>
        <dbReference type="ARBA" id="ARBA00022448"/>
    </source>
</evidence>
<dbReference type="NCBIfam" id="TIGR00728">
    <property type="entry name" value="OPT_sfam"/>
    <property type="match status" value="1"/>
</dbReference>
<evidence type="ECO:0000256" key="1">
    <source>
        <dbReference type="ARBA" id="ARBA00004141"/>
    </source>
</evidence>
<evidence type="ECO:0000313" key="8">
    <source>
        <dbReference type="Proteomes" id="UP000614609"/>
    </source>
</evidence>
<feature type="transmembrane region" description="Helical" evidence="6">
    <location>
        <begin position="489"/>
        <end position="509"/>
    </location>
</feature>
<feature type="transmembrane region" description="Helical" evidence="6">
    <location>
        <begin position="171"/>
        <end position="189"/>
    </location>
</feature>
<accession>A0A830G608</accession>
<dbReference type="NCBIfam" id="TIGR00733">
    <property type="entry name" value="OPT family oligopeptide transporter"/>
    <property type="match status" value="1"/>
</dbReference>
<feature type="transmembrane region" description="Helical" evidence="6">
    <location>
        <begin position="12"/>
        <end position="33"/>
    </location>
</feature>
<keyword evidence="3 6" id="KW-0812">Transmembrane</keyword>
<organism evidence="7 8">
    <name type="scientific">Halarchaeum rubridurum</name>
    <dbReference type="NCBI Taxonomy" id="489911"/>
    <lineage>
        <taxon>Archaea</taxon>
        <taxon>Methanobacteriati</taxon>
        <taxon>Methanobacteriota</taxon>
        <taxon>Stenosarchaea group</taxon>
        <taxon>Halobacteria</taxon>
        <taxon>Halobacteriales</taxon>
        <taxon>Halobacteriaceae</taxon>
    </lineage>
</organism>
<feature type="transmembrane region" description="Helical" evidence="6">
    <location>
        <begin position="575"/>
        <end position="594"/>
    </location>
</feature>
<comment type="subcellular location">
    <subcellularLocation>
        <location evidence="1">Membrane</location>
        <topology evidence="1">Multi-pass membrane protein</topology>
    </subcellularLocation>
</comment>
<keyword evidence="8" id="KW-1185">Reference proteome</keyword>
<dbReference type="InterPro" id="IPR004814">
    <property type="entry name" value="Oligopep_transpt"/>
</dbReference>
<evidence type="ECO:0000256" key="5">
    <source>
        <dbReference type="ARBA" id="ARBA00023136"/>
    </source>
</evidence>
<sequence length="602" mass="61764">MLTANMYLGMRSGMTISASIPAAVMSMGLFYVLRRVGIGGSLLENNIVQTMTSAGEALAAGVIFTIAGVTFLGEPIDMIDTATVAILGGLLGVLFMIPMRRYLIVDKHKTLPYPEGTACADVLEAGDSGESGVKLISFGFLLSALYMWLASGMAAFRTTIQTAFSVGETRGFAIGGDFTPALIGVGYIIGPKIAGYVFGGGLIAWLMLIPMLITGGFAPEAADAGLMAQANAVWDQYIRYVGAGAMIVGGFHAIISMRKTITDALGTAAAELRGSANTSPSSQKRTQRDLSMKFVGGGALLVMLALVVLPQVQVGLIGGVIAVIAAFLFVAVSAYLVGVVGSSSNPVSGMAVATILIAALAMKSTGVTDPVVVLVTASVVAIAAAVAGDTSQDLKTGYLLGATPRKQQIAQLVGITISAVFSGAVLYFFNQAYGIGSSTIPAPQAGMMALISEGVLTGTAQWGMILIGAVFACVLILMRIPVLPFAVGIYLPITLATPIFLGGLIRGGVDRYVTRVDDKDGTRAEETTYRGRIVAAGLITGEAIMGIVIGGLYITGVGESGGAPFPIGFSSALQQALGVVAVIILVILFTASILRAPSGTSQ</sequence>
<feature type="transmembrane region" description="Helical" evidence="6">
    <location>
        <begin position="196"/>
        <end position="217"/>
    </location>
</feature>
<feature type="transmembrane region" description="Helical" evidence="6">
    <location>
        <begin position="409"/>
        <end position="429"/>
    </location>
</feature>